<organism evidence="1 2">
    <name type="scientific">Aquipseudomonas alcaligenes</name>
    <name type="common">Pseudomonas alcaligenes</name>
    <dbReference type="NCBI Taxonomy" id="43263"/>
    <lineage>
        <taxon>Bacteria</taxon>
        <taxon>Pseudomonadati</taxon>
        <taxon>Pseudomonadota</taxon>
        <taxon>Gammaproteobacteria</taxon>
        <taxon>Pseudomonadales</taxon>
        <taxon>Pseudomonadaceae</taxon>
        <taxon>Aquipseudomonas</taxon>
    </lineage>
</organism>
<name>A0A1N6V0H7_AQUAC</name>
<evidence type="ECO:0000313" key="2">
    <source>
        <dbReference type="Proteomes" id="UP000185841"/>
    </source>
</evidence>
<sequence>MFDWLKRKDTAIDALLRHLEACKNQAPKGTRQLLAKLLDALSDAVQNQWTRQHVKNYAAQVAQGETHEKFIYDHIMKTCGDILQSGKVHACRGVLNDEGMQYLGLFNHAIDRLISLGCYTQDWAEEYLRAPVQKGILETD</sequence>
<evidence type="ECO:0000313" key="1">
    <source>
        <dbReference type="EMBL" id="SIQ71332.1"/>
    </source>
</evidence>
<accession>A0A1N6V0H7</accession>
<protein>
    <submittedName>
        <fullName evidence="1">Uncharacterized protein</fullName>
    </submittedName>
</protein>
<reference evidence="1 2" key="1">
    <citation type="submission" date="2017-01" db="EMBL/GenBank/DDBJ databases">
        <authorList>
            <person name="Mah S.A."/>
            <person name="Swanson W.J."/>
            <person name="Moy G.W."/>
            <person name="Vacquier V.D."/>
        </authorList>
    </citation>
    <scope>NUCLEOTIDE SEQUENCE [LARGE SCALE GENOMIC DNA]</scope>
    <source>
        <strain evidence="1 2">RU36E</strain>
    </source>
</reference>
<dbReference type="EMBL" id="FTMP01000007">
    <property type="protein sequence ID" value="SIQ71332.1"/>
    <property type="molecule type" value="Genomic_DNA"/>
</dbReference>
<gene>
    <name evidence="1" type="ORF">SAMN05878282_10751</name>
</gene>
<proteinExistence type="predicted"/>
<dbReference type="AlphaFoldDB" id="A0A1N6V0H7"/>
<dbReference type="RefSeq" id="WP_076427682.1">
    <property type="nucleotide sequence ID" value="NZ_FTMP01000007.1"/>
</dbReference>
<dbReference type="Proteomes" id="UP000185841">
    <property type="component" value="Unassembled WGS sequence"/>
</dbReference>